<reference evidence="2 3" key="1">
    <citation type="submission" date="2020-08" db="EMBL/GenBank/DDBJ databases">
        <title>Sequencing the genomes of 1000 actinobacteria strains.</title>
        <authorList>
            <person name="Klenk H.-P."/>
        </authorList>
    </citation>
    <scope>NUCLEOTIDE SEQUENCE [LARGE SCALE GENOMIC DNA]</scope>
    <source>
        <strain evidence="2 3">DSM 41654</strain>
    </source>
</reference>
<keyword evidence="2" id="KW-0575">Peroxidase</keyword>
<comment type="caution">
    <text evidence="2">The sequence shown here is derived from an EMBL/GenBank/DDBJ whole genome shotgun (WGS) entry which is preliminary data.</text>
</comment>
<dbReference type="InterPro" id="IPR003779">
    <property type="entry name" value="CMD-like"/>
</dbReference>
<organism evidence="2 3">
    <name type="scientific">Kitasatospora kifunensis</name>
    <name type="common">Streptomyces kifunensis</name>
    <dbReference type="NCBI Taxonomy" id="58351"/>
    <lineage>
        <taxon>Bacteria</taxon>
        <taxon>Bacillati</taxon>
        <taxon>Actinomycetota</taxon>
        <taxon>Actinomycetes</taxon>
        <taxon>Kitasatosporales</taxon>
        <taxon>Streptomycetaceae</taxon>
        <taxon>Kitasatospora</taxon>
    </lineage>
</organism>
<keyword evidence="2" id="KW-0560">Oxidoreductase</keyword>
<dbReference type="EMBL" id="JACHJV010000001">
    <property type="protein sequence ID" value="MBB4922469.1"/>
    <property type="molecule type" value="Genomic_DNA"/>
</dbReference>
<keyword evidence="3" id="KW-1185">Reference proteome</keyword>
<dbReference type="Proteomes" id="UP000540506">
    <property type="component" value="Unassembled WGS sequence"/>
</dbReference>
<dbReference type="GO" id="GO:0051920">
    <property type="term" value="F:peroxiredoxin activity"/>
    <property type="evidence" value="ECO:0007669"/>
    <property type="project" value="InterPro"/>
</dbReference>
<dbReference type="RefSeq" id="WP_184934637.1">
    <property type="nucleotide sequence ID" value="NZ_JACHJV010000001.1"/>
</dbReference>
<dbReference type="AlphaFoldDB" id="A0A7W7VUA9"/>
<accession>A0A7W7VUA9</accession>
<dbReference type="Pfam" id="PF02627">
    <property type="entry name" value="CMD"/>
    <property type="match status" value="1"/>
</dbReference>
<dbReference type="PANTHER" id="PTHR35446:SF2">
    <property type="entry name" value="CARBOXYMUCONOLACTONE DECARBOXYLASE-LIKE DOMAIN-CONTAINING PROTEIN"/>
    <property type="match status" value="1"/>
</dbReference>
<dbReference type="PANTHER" id="PTHR35446">
    <property type="entry name" value="SI:CH211-175M2.5"/>
    <property type="match status" value="1"/>
</dbReference>
<sequence length="180" mass="18746">MPHIAIPSQLPGIVGLMATKPQSGHQLSALAEQLLRGDSPLSHGERELIAAYVSSLNGTRFCTSSHSAAAAHTLGGDYPTVEAVKHDLATAPVSEKLRALLRLAGKVQASGLAVTAEDIEAARSLGADDETIHDTVLIAAAFCMFNRYVDGLAAITPEDPALYDKIGEMLAAKGYANLSG</sequence>
<name>A0A7W7VUA9_KITKI</name>
<dbReference type="InterPro" id="IPR029032">
    <property type="entry name" value="AhpD-like"/>
</dbReference>
<protein>
    <submittedName>
        <fullName evidence="2">Putative peroxidase-related enzyme</fullName>
    </submittedName>
</protein>
<evidence type="ECO:0000259" key="1">
    <source>
        <dbReference type="Pfam" id="PF02627"/>
    </source>
</evidence>
<evidence type="ECO:0000313" key="3">
    <source>
        <dbReference type="Proteomes" id="UP000540506"/>
    </source>
</evidence>
<feature type="domain" description="Carboxymuconolactone decarboxylase-like" evidence="1">
    <location>
        <begin position="21"/>
        <end position="73"/>
    </location>
</feature>
<evidence type="ECO:0000313" key="2">
    <source>
        <dbReference type="EMBL" id="MBB4922469.1"/>
    </source>
</evidence>
<gene>
    <name evidence="2" type="ORF">FHR34_001462</name>
</gene>
<dbReference type="Gene3D" id="1.20.1290.10">
    <property type="entry name" value="AhpD-like"/>
    <property type="match status" value="1"/>
</dbReference>
<proteinExistence type="predicted"/>
<dbReference type="SUPFAM" id="SSF69118">
    <property type="entry name" value="AhpD-like"/>
    <property type="match status" value="1"/>
</dbReference>